<evidence type="ECO:0000256" key="1">
    <source>
        <dbReference type="SAM" id="Coils"/>
    </source>
</evidence>
<dbReference type="Proteomes" id="UP000605846">
    <property type="component" value="Unassembled WGS sequence"/>
</dbReference>
<name>A0A8H7EMW3_9FUNG</name>
<comment type="caution">
    <text evidence="2">The sequence shown here is derived from an EMBL/GenBank/DDBJ whole genome shotgun (WGS) entry which is preliminary data.</text>
</comment>
<dbReference type="EMBL" id="JABAYA010000149">
    <property type="protein sequence ID" value="KAF7723514.1"/>
    <property type="molecule type" value="Genomic_DNA"/>
</dbReference>
<reference evidence="2" key="1">
    <citation type="submission" date="2020-01" db="EMBL/GenBank/DDBJ databases">
        <title>Genome Sequencing of Three Apophysomyces-Like Fungal Strains Confirms a Novel Fungal Genus in the Mucoromycota with divergent Burkholderia-like Endosymbiotic Bacteria.</title>
        <authorList>
            <person name="Stajich J.E."/>
            <person name="Macias A.M."/>
            <person name="Carter-House D."/>
            <person name="Lovett B."/>
            <person name="Kasson L.R."/>
            <person name="Berry K."/>
            <person name="Grigoriev I."/>
            <person name="Chang Y."/>
            <person name="Spatafora J."/>
            <person name="Kasson M.T."/>
        </authorList>
    </citation>
    <scope>NUCLEOTIDE SEQUENCE</scope>
    <source>
        <strain evidence="2">NRRL A-21654</strain>
    </source>
</reference>
<keyword evidence="1" id="KW-0175">Coiled coil</keyword>
<dbReference type="AlphaFoldDB" id="A0A8H7EMW3"/>
<accession>A0A8H7EMW3</accession>
<feature type="coiled-coil region" evidence="1">
    <location>
        <begin position="69"/>
        <end position="202"/>
    </location>
</feature>
<dbReference type="SUPFAM" id="SSF57997">
    <property type="entry name" value="Tropomyosin"/>
    <property type="match status" value="1"/>
</dbReference>
<evidence type="ECO:0000313" key="3">
    <source>
        <dbReference type="Proteomes" id="UP000605846"/>
    </source>
</evidence>
<keyword evidence="3" id="KW-1185">Reference proteome</keyword>
<evidence type="ECO:0000313" key="2">
    <source>
        <dbReference type="EMBL" id="KAF7723514.1"/>
    </source>
</evidence>
<proteinExistence type="predicted"/>
<gene>
    <name evidence="2" type="ORF">EC973_001889</name>
</gene>
<protein>
    <submittedName>
        <fullName evidence="2">Uncharacterized protein</fullName>
    </submittedName>
</protein>
<organism evidence="2 3">
    <name type="scientific">Apophysomyces ossiformis</name>
    <dbReference type="NCBI Taxonomy" id="679940"/>
    <lineage>
        <taxon>Eukaryota</taxon>
        <taxon>Fungi</taxon>
        <taxon>Fungi incertae sedis</taxon>
        <taxon>Mucoromycota</taxon>
        <taxon>Mucoromycotina</taxon>
        <taxon>Mucoromycetes</taxon>
        <taxon>Mucorales</taxon>
        <taxon>Mucorineae</taxon>
        <taxon>Mucoraceae</taxon>
        <taxon>Apophysomyces</taxon>
    </lineage>
</organism>
<sequence>MSYQSIGGEAILQPGNDASEQALARTREKGVEQAIVRALDGQATPEQKNYAIELFMNVVERSANNGERLGGLEKRLKQADQQVEKNEEKIRILERLKQEGERVILDLRRRIQASEITIEQLRNNQNKETANHKETVKKLQHMLQKSQEQIEDLLKERQRENNDHQEGENSFQKQLEENFKRIAELELQRTELQTQVGAKTDRIQSLQNTVGHYCEIINSLQGKRRTYGNTPSDEWPLMEDCPFCAQESQSKLSVTKRIITRILFTVSIFGLGYGARTLQPMSHK</sequence>